<name>A0ABP0M3Q7_9DINO</name>
<evidence type="ECO:0000313" key="2">
    <source>
        <dbReference type="Proteomes" id="UP001642464"/>
    </source>
</evidence>
<protein>
    <submittedName>
        <fullName evidence="1">Uncharacterized protein</fullName>
    </submittedName>
</protein>
<keyword evidence="2" id="KW-1185">Reference proteome</keyword>
<proteinExistence type="predicted"/>
<dbReference type="EMBL" id="CAXAMM010019469">
    <property type="protein sequence ID" value="CAK9045818.1"/>
    <property type="molecule type" value="Genomic_DNA"/>
</dbReference>
<accession>A0ABP0M3Q7</accession>
<evidence type="ECO:0000313" key="1">
    <source>
        <dbReference type="EMBL" id="CAK9045818.1"/>
    </source>
</evidence>
<sequence>MDTVKGWTRATVVAFIALAASEFDVNDEGHMAMLQPFDKVLDRAWLIPMHLSLGMSKDAQSFRNLSLSFRETQAPSVLQMALRFSAIMDRQAAAGMTGTTEIRLKRVIGEFNASPGLHSKHQLDQDRERTILNLIVGSSKEAREIMTNHLAFTKWRDSAFSAEQLKSTRWLLNAKPKNVPENMRDLLTVTPQAQVMLMQLRIHVFTAATRRLKGSAKNRARASVEEFEKLVDFACIFSQLRLEAKKVSSDSGVDAKLMEAFLAKHFVTNGYRDYFSDVEACVTSKNANFRLTSLTVWEDIVQPPALPACLREEDSADALAAQEKAAASRFHEVKIKLASDCTAMATYNSEKTKNASKVHVLKVLHEKGQLVPVDKVDLIGWVDLTKLGVVTQKDINKIGTWCEKVLAKNQLGSCVVMALPLLTSTQGCGALRNDVRKLEDKLVSHCIEFRPFFVTLDLSDLHSNRDMPAGFTLYLCVADATLPAKGTAHRANRTADKVDRENVNIFCSSKLWTCQLVSGHPKAIQEQAFVVPGAGTGSISSAEGRRNYTDVQETAQWLGGVDFPLCVLKDLLNRGTDRPAMVVNATLYDGCLEKACLELGLTTVSQTDKQPAFQTALNLTKNQLLEMWKAREGPMRDRMPKYKAQMDEDATPAPPDQPELKLCTIVEDCLVLPRDARSEFLSDAVRAPEWRKLLQEFDRTFATPAAETGAAAVQPAPQADSTPALDWPALFADEPREAADFHAKYERFIVGKCAWCPEVQAYLVDTSDANTEEKDKKLMLFLEGKNDYVIPSSEAFLTYGAGTWLMDGKAQQWLADQEDGPHKACLCEFKSDEDRVLLEENQTDGPVKPLREVIQQLETSGMVDFVLGGHEFSRDAAVMQGRSPDKLVVKKKDDGTMLWRPNTLQMSSLRATNIASFFPSKVLDGVRHLLLVWRLRAYRPEKTLGAAKPLWFLSHELNLTKGKVQRII</sequence>
<dbReference type="Proteomes" id="UP001642464">
    <property type="component" value="Unassembled WGS sequence"/>
</dbReference>
<comment type="caution">
    <text evidence="1">The sequence shown here is derived from an EMBL/GenBank/DDBJ whole genome shotgun (WGS) entry which is preliminary data.</text>
</comment>
<organism evidence="1 2">
    <name type="scientific">Durusdinium trenchii</name>
    <dbReference type="NCBI Taxonomy" id="1381693"/>
    <lineage>
        <taxon>Eukaryota</taxon>
        <taxon>Sar</taxon>
        <taxon>Alveolata</taxon>
        <taxon>Dinophyceae</taxon>
        <taxon>Suessiales</taxon>
        <taxon>Symbiodiniaceae</taxon>
        <taxon>Durusdinium</taxon>
    </lineage>
</organism>
<reference evidence="1 2" key="1">
    <citation type="submission" date="2024-02" db="EMBL/GenBank/DDBJ databases">
        <authorList>
            <person name="Chen Y."/>
            <person name="Shah S."/>
            <person name="Dougan E. K."/>
            <person name="Thang M."/>
            <person name="Chan C."/>
        </authorList>
    </citation>
    <scope>NUCLEOTIDE SEQUENCE [LARGE SCALE GENOMIC DNA]</scope>
</reference>
<gene>
    <name evidence="1" type="ORF">SCF082_LOCUS25866</name>
</gene>